<name>A0A813AJY8_9DINO</name>
<gene>
    <name evidence="1" type="ORF">SNEC2469_LOCUS27817</name>
</gene>
<evidence type="ECO:0000313" key="1">
    <source>
        <dbReference type="EMBL" id="CAE7867064.1"/>
    </source>
</evidence>
<dbReference type="EMBL" id="CAJNJA010059253">
    <property type="protein sequence ID" value="CAE7867064.1"/>
    <property type="molecule type" value="Genomic_DNA"/>
</dbReference>
<sequence length="300" mass="33737">MFGLCLRAQVHAGYRDEIWQLSDHAIWPKITAKLAKCNRDVFSGCINSGHAADADYKKLMWYKGAPELMPEIGSAEEAAALGNGPGGLGMIHALYTYGTPAVADPPLKDSKTANGCFKGLRVYSENDLRGGGKQIDARTFSNNYFPHPKMNVLSLQWNQDSHFDNCVTKDADSVWWPHHNGLAYEDWYQHSAKVYWDRLEQLVGKAPNNELYAEAKKFVNFAWSAELTKEEVLAILKPPDKTESKGRQVVRLLHAAQTLFRAEPGCRVTLPLNHRAGFGTLQISRSRHRPRRFTLTFSYG</sequence>
<comment type="caution">
    <text evidence="1">The sequence shown here is derived from an EMBL/GenBank/DDBJ whole genome shotgun (WGS) entry which is preliminary data.</text>
</comment>
<protein>
    <submittedName>
        <fullName evidence="1">Uncharacterized protein</fullName>
    </submittedName>
</protein>
<evidence type="ECO:0000313" key="2">
    <source>
        <dbReference type="Proteomes" id="UP000601435"/>
    </source>
</evidence>
<organism evidence="1 2">
    <name type="scientific">Symbiodinium necroappetens</name>
    <dbReference type="NCBI Taxonomy" id="1628268"/>
    <lineage>
        <taxon>Eukaryota</taxon>
        <taxon>Sar</taxon>
        <taxon>Alveolata</taxon>
        <taxon>Dinophyceae</taxon>
        <taxon>Suessiales</taxon>
        <taxon>Symbiodiniaceae</taxon>
        <taxon>Symbiodinium</taxon>
    </lineage>
</organism>
<keyword evidence="2" id="KW-1185">Reference proteome</keyword>
<dbReference type="AlphaFoldDB" id="A0A813AJY8"/>
<accession>A0A813AJY8</accession>
<dbReference type="OrthoDB" id="417165at2759"/>
<proteinExistence type="predicted"/>
<dbReference type="Proteomes" id="UP000601435">
    <property type="component" value="Unassembled WGS sequence"/>
</dbReference>
<reference evidence="1" key="1">
    <citation type="submission" date="2021-02" db="EMBL/GenBank/DDBJ databases">
        <authorList>
            <person name="Dougan E. K."/>
            <person name="Rhodes N."/>
            <person name="Thang M."/>
            <person name="Chan C."/>
        </authorList>
    </citation>
    <scope>NUCLEOTIDE SEQUENCE</scope>
</reference>